<feature type="region of interest" description="Disordered" evidence="2">
    <location>
        <begin position="1"/>
        <end position="37"/>
    </location>
</feature>
<evidence type="ECO:0000256" key="2">
    <source>
        <dbReference type="SAM" id="MobiDB-lite"/>
    </source>
</evidence>
<dbReference type="GO" id="GO:0008139">
    <property type="term" value="F:nuclear localization sequence binding"/>
    <property type="evidence" value="ECO:0007669"/>
    <property type="project" value="TreeGrafter"/>
</dbReference>
<feature type="compositionally biased region" description="Polar residues" evidence="2">
    <location>
        <begin position="23"/>
        <end position="36"/>
    </location>
</feature>
<feature type="compositionally biased region" description="Polar residues" evidence="2">
    <location>
        <begin position="451"/>
        <end position="484"/>
    </location>
</feature>
<dbReference type="GO" id="GO:0006405">
    <property type="term" value="P:RNA export from nucleus"/>
    <property type="evidence" value="ECO:0007669"/>
    <property type="project" value="TreeGrafter"/>
</dbReference>
<dbReference type="PANTHER" id="PTHR23198:SF6">
    <property type="entry name" value="NUCLEAR PORE COMPLEX PROTEIN NUP98-NUP96"/>
    <property type="match status" value="1"/>
</dbReference>
<name>A0A3P3Y8Q8_PLABS</name>
<dbReference type="PANTHER" id="PTHR23198">
    <property type="entry name" value="NUCLEOPORIN"/>
    <property type="match status" value="1"/>
</dbReference>
<proteinExistence type="inferred from homology"/>
<dbReference type="GO" id="GO:0006606">
    <property type="term" value="P:protein import into nucleus"/>
    <property type="evidence" value="ECO:0007669"/>
    <property type="project" value="TreeGrafter"/>
</dbReference>
<feature type="compositionally biased region" description="Polar residues" evidence="2">
    <location>
        <begin position="346"/>
        <end position="365"/>
    </location>
</feature>
<feature type="region of interest" description="Disordered" evidence="2">
    <location>
        <begin position="605"/>
        <end position="635"/>
    </location>
</feature>
<sequence>MPLSTPTSSMFGGGGAATAGSRPGTQHTAYASSLETGPNAKGRLVSITAMPAYKEKSFEELRYEDYAMAKGQTPITTASAPGAMTPAATPAPAFGAGASTFGSGFGASATTPAGSGAFGSGGGFGSSSTATTTTQPFGGGAPSPFGQQSAAPSFGFGSSSTTTATTAPSPFGSGGFGTSSATPFGSSTPGRTGFGTSTAPQQPSTPLFGSSSAATPFGASSTQPPAAPAFPSSSSFGFGSTTAPSTQQPSTAFGGGAAGGFGTSTQPSTGLFGAPSSTATQPTSSMFGGGAPSTSTTPGTGLFGAPKPPDSTFSFGGTAPSTSTPAFGSGTPGGGLFSGGATGPSTQPASATPSLFGQTSSTTPSPFGFGGSSTTTPAQPSQPAGGSLFGSSQMPTTGATSGTSSLFGGLGTQQPSTGLGTSSLFGGAKPGTPSMFGTAPAPSTPAPSTTQPFSFQTPAQPQTSLFAPSTPAPSTSTLFGSATPQQQQQQQQLMSQSMQQQATPQHSRITPTIDSNPFGLTPLPEKRPESTTLSFQAPSTPAPASRTGVARPSPTFTGVRPTPQSVARLRGRTRQSAPATPAGWRCHLCSDRICRRASNCLNDRPKRQLHKNNNDSSWPLNPTSLPSPAPQQPTKRTALPSLQALVDAGYSLTPSLDELEAMTSEQLAHVTLQVTRDGYGYARWTDLDIRDWADLDLTKLIVISDKSVRLVGAAKRGVVVCGIGARTPAQTTKAYEERVRKFLAEKGFVLHGLQNGYYSFSCDFTKPSASPNRSGAQFAAAR</sequence>
<feature type="compositionally biased region" description="Polar residues" evidence="2">
    <location>
        <begin position="530"/>
        <end position="539"/>
    </location>
</feature>
<dbReference type="Gene3D" id="3.30.1610.10">
    <property type="entry name" value="Peptidase S59, nucleoporin"/>
    <property type="match status" value="1"/>
</dbReference>
<dbReference type="EMBL" id="OVEO01000006">
    <property type="protein sequence ID" value="SPQ96549.1"/>
    <property type="molecule type" value="Genomic_DNA"/>
</dbReference>
<feature type="compositionally biased region" description="Low complexity" evidence="2">
    <location>
        <begin position="320"/>
        <end position="329"/>
    </location>
</feature>
<evidence type="ECO:0000256" key="1">
    <source>
        <dbReference type="ARBA" id="ARBA00008926"/>
    </source>
</evidence>
<feature type="compositionally biased region" description="Low complexity" evidence="2">
    <location>
        <begin position="438"/>
        <end position="450"/>
    </location>
</feature>
<dbReference type="GO" id="GO:0044614">
    <property type="term" value="C:nuclear pore cytoplasmic filaments"/>
    <property type="evidence" value="ECO:0007669"/>
    <property type="project" value="TreeGrafter"/>
</dbReference>
<feature type="compositionally biased region" description="Low complexity" evidence="2">
    <location>
        <begin position="218"/>
        <end position="252"/>
    </location>
</feature>
<dbReference type="Proteomes" id="UP000290189">
    <property type="component" value="Unassembled WGS sequence"/>
</dbReference>
<feature type="compositionally biased region" description="Low complexity" evidence="2">
    <location>
        <begin position="485"/>
        <end position="501"/>
    </location>
</feature>
<dbReference type="InterPro" id="IPR037665">
    <property type="entry name" value="Nucleoporin_S59-like"/>
</dbReference>
<feature type="compositionally biased region" description="Low complexity" evidence="2">
    <location>
        <begin position="416"/>
        <end position="427"/>
    </location>
</feature>
<feature type="compositionally biased region" description="Polar residues" evidence="2">
    <location>
        <begin position="372"/>
        <end position="395"/>
    </location>
</feature>
<feature type="compositionally biased region" description="Low complexity" evidence="2">
    <location>
        <begin position="178"/>
        <end position="190"/>
    </location>
</feature>
<geneLocation type="mitochondrion" evidence="3"/>
<evidence type="ECO:0000313" key="4">
    <source>
        <dbReference type="Proteomes" id="UP000290189"/>
    </source>
</evidence>
<feature type="compositionally biased region" description="Polar residues" evidence="2">
    <location>
        <begin position="614"/>
        <end position="624"/>
    </location>
</feature>
<feature type="compositionally biased region" description="Polar residues" evidence="2">
    <location>
        <begin position="1"/>
        <end position="10"/>
    </location>
</feature>
<dbReference type="SUPFAM" id="SSF82215">
    <property type="entry name" value="C-terminal autoproteolytic domain of nucleoporin nup98"/>
    <property type="match status" value="1"/>
</dbReference>
<feature type="compositionally biased region" description="Low complexity" evidence="2">
    <location>
        <begin position="126"/>
        <end position="136"/>
    </location>
</feature>
<dbReference type="InterPro" id="IPR025574">
    <property type="entry name" value="Nucleoporin_FG_rpt"/>
</dbReference>
<feature type="compositionally biased region" description="Low complexity" evidence="2">
    <location>
        <begin position="396"/>
        <end position="407"/>
    </location>
</feature>
<dbReference type="InterPro" id="IPR036903">
    <property type="entry name" value="Nup98_auto-Pept-S59_dom_sf"/>
</dbReference>
<dbReference type="Pfam" id="PF13634">
    <property type="entry name" value="Nucleoporin_FG"/>
    <property type="match status" value="3"/>
</dbReference>
<dbReference type="GO" id="GO:0017056">
    <property type="term" value="F:structural constituent of nuclear pore"/>
    <property type="evidence" value="ECO:0007669"/>
    <property type="project" value="TreeGrafter"/>
</dbReference>
<feature type="region of interest" description="Disordered" evidence="2">
    <location>
        <begin position="124"/>
        <end position="582"/>
    </location>
</feature>
<protein>
    <recommendedName>
        <fullName evidence="5">Peptidase S59 domain-containing protein</fullName>
    </recommendedName>
</protein>
<comment type="similarity">
    <text evidence="1">Belongs to the nucleoporin GLFG family.</text>
</comment>
<dbReference type="GO" id="GO:0000973">
    <property type="term" value="P:post-transcriptional tethering of RNA polymerase II gene DNA at nuclear periphery"/>
    <property type="evidence" value="ECO:0007669"/>
    <property type="project" value="TreeGrafter"/>
</dbReference>
<dbReference type="Pfam" id="PF21240">
    <property type="entry name" value="Nup98_GLEBS"/>
    <property type="match status" value="1"/>
</dbReference>
<feature type="compositionally biased region" description="Polar residues" evidence="2">
    <location>
        <begin position="194"/>
        <end position="214"/>
    </location>
</feature>
<evidence type="ECO:0000313" key="3">
    <source>
        <dbReference type="EMBL" id="SPQ96549.1"/>
    </source>
</evidence>
<dbReference type="GO" id="GO:0003723">
    <property type="term" value="F:RNA binding"/>
    <property type="evidence" value="ECO:0007669"/>
    <property type="project" value="TreeGrafter"/>
</dbReference>
<accession>A0A3P3Y8Q8</accession>
<feature type="compositionally biased region" description="Gly residues" evidence="2">
    <location>
        <begin position="330"/>
        <end position="342"/>
    </location>
</feature>
<feature type="compositionally biased region" description="Low complexity" evidence="2">
    <location>
        <begin position="149"/>
        <end position="171"/>
    </location>
</feature>
<dbReference type="GO" id="GO:0034398">
    <property type="term" value="P:telomere tethering at nuclear periphery"/>
    <property type="evidence" value="ECO:0007669"/>
    <property type="project" value="TreeGrafter"/>
</dbReference>
<reference evidence="3 4" key="1">
    <citation type="submission" date="2018-03" db="EMBL/GenBank/DDBJ databases">
        <authorList>
            <person name="Fogelqvist J."/>
        </authorList>
    </citation>
    <scope>NUCLEOTIDE SEQUENCE [LARGE SCALE GENOMIC DNA]</scope>
</reference>
<organism evidence="3 4">
    <name type="scientific">Plasmodiophora brassicae</name>
    <name type="common">Clubroot disease agent</name>
    <dbReference type="NCBI Taxonomy" id="37360"/>
    <lineage>
        <taxon>Eukaryota</taxon>
        <taxon>Sar</taxon>
        <taxon>Rhizaria</taxon>
        <taxon>Endomyxa</taxon>
        <taxon>Phytomyxea</taxon>
        <taxon>Plasmodiophorida</taxon>
        <taxon>Plasmodiophoridae</taxon>
        <taxon>Plasmodiophora</taxon>
    </lineage>
</organism>
<feature type="compositionally biased region" description="Polar residues" evidence="2">
    <location>
        <begin position="502"/>
        <end position="515"/>
    </location>
</feature>
<feature type="compositionally biased region" description="Gly residues" evidence="2">
    <location>
        <begin position="253"/>
        <end position="262"/>
    </location>
</feature>
<keyword evidence="3" id="KW-0496">Mitochondrion</keyword>
<gene>
    <name evidence="3" type="ORF">PLBR_LOCUS3764</name>
</gene>
<feature type="compositionally biased region" description="Low complexity" evidence="2">
    <location>
        <begin position="274"/>
        <end position="285"/>
    </location>
</feature>
<dbReference type="AlphaFoldDB" id="A0A3P3Y8Q8"/>
<evidence type="ECO:0008006" key="5">
    <source>
        <dbReference type="Google" id="ProtNLM"/>
    </source>
</evidence>
<dbReference type="Gene3D" id="1.10.10.2360">
    <property type="match status" value="1"/>
</dbReference>